<organism evidence="1 2">
    <name type="scientific">Microbacterium lacus</name>
    <dbReference type="NCBI Taxonomy" id="415217"/>
    <lineage>
        <taxon>Bacteria</taxon>
        <taxon>Bacillati</taxon>
        <taxon>Actinomycetota</taxon>
        <taxon>Actinomycetes</taxon>
        <taxon>Micrococcales</taxon>
        <taxon>Microbacteriaceae</taxon>
        <taxon>Microbacterium</taxon>
    </lineage>
</organism>
<name>A0ABN2H0F8_9MICO</name>
<accession>A0ABN2H0F8</accession>
<keyword evidence="2" id="KW-1185">Reference proteome</keyword>
<dbReference type="Proteomes" id="UP001500596">
    <property type="component" value="Unassembled WGS sequence"/>
</dbReference>
<dbReference type="EMBL" id="BAAAPK010000001">
    <property type="protein sequence ID" value="GAA1679649.1"/>
    <property type="molecule type" value="Genomic_DNA"/>
</dbReference>
<sequence length="98" mass="11182">MADRSSLKGWVLAALRELDGEGKIVEVCKIVWRDHADELEASGDLFFTWQYDIRWAAQYLRDNGYLVSVQRRRDAPWVLSELGRTTDPDAAAEAAGRR</sequence>
<proteinExistence type="predicted"/>
<dbReference type="RefSeq" id="WP_344054948.1">
    <property type="nucleotide sequence ID" value="NZ_BAAAPK010000001.1"/>
</dbReference>
<gene>
    <name evidence="1" type="ORF">GCM10009807_24420</name>
</gene>
<reference evidence="1 2" key="1">
    <citation type="journal article" date="2019" name="Int. J. Syst. Evol. Microbiol.">
        <title>The Global Catalogue of Microorganisms (GCM) 10K type strain sequencing project: providing services to taxonomists for standard genome sequencing and annotation.</title>
        <authorList>
            <consortium name="The Broad Institute Genomics Platform"/>
            <consortium name="The Broad Institute Genome Sequencing Center for Infectious Disease"/>
            <person name="Wu L."/>
            <person name="Ma J."/>
        </authorList>
    </citation>
    <scope>NUCLEOTIDE SEQUENCE [LARGE SCALE GENOMIC DNA]</scope>
    <source>
        <strain evidence="1 2">JCM 15575</strain>
    </source>
</reference>
<comment type="caution">
    <text evidence="1">The sequence shown here is derived from an EMBL/GenBank/DDBJ whole genome shotgun (WGS) entry which is preliminary data.</text>
</comment>
<evidence type="ECO:0000313" key="2">
    <source>
        <dbReference type="Proteomes" id="UP001500596"/>
    </source>
</evidence>
<evidence type="ECO:0000313" key="1">
    <source>
        <dbReference type="EMBL" id="GAA1679649.1"/>
    </source>
</evidence>
<protein>
    <submittedName>
        <fullName evidence="1">Uncharacterized protein</fullName>
    </submittedName>
</protein>